<dbReference type="GO" id="GO:0031297">
    <property type="term" value="P:replication fork processing"/>
    <property type="evidence" value="ECO:0007669"/>
    <property type="project" value="TreeGrafter"/>
</dbReference>
<dbReference type="GO" id="GO:0006303">
    <property type="term" value="P:double-strand break repair via nonhomologous end joining"/>
    <property type="evidence" value="ECO:0007669"/>
    <property type="project" value="TreeGrafter"/>
</dbReference>
<name>A0A6P7SSI5_9MOLL</name>
<dbReference type="PANTHER" id="PTHR46060:SF2">
    <property type="entry name" value="HISTONE-LYSINE N-METHYLTRANSFERASE SETMAR"/>
    <property type="match status" value="1"/>
</dbReference>
<dbReference type="AlphaFoldDB" id="A0A6P7SSI5"/>
<evidence type="ECO:0000313" key="1">
    <source>
        <dbReference type="Proteomes" id="UP000515154"/>
    </source>
</evidence>
<sequence>MKVEDGHAVLTIVEQNSRQSVREMSQALGVSTATVSSNLQKIVTCDEKWINYDNRKRTGQWLDRDGSSKYFPKPKLHQQKMVIVWWSAIGVIHHSFLEANQSITAEVYCNQLAEIHAHLQKMISALVNRCGPILLHNKAKPHVTRMTLQKLTDLGNETLPHPPYSPDLSPADYTFLSI</sequence>
<evidence type="ECO:0000313" key="2">
    <source>
        <dbReference type="RefSeq" id="XP_029641250.1"/>
    </source>
</evidence>
<dbReference type="PANTHER" id="PTHR46060">
    <property type="entry name" value="MARINER MOS1 TRANSPOSASE-LIKE PROTEIN"/>
    <property type="match status" value="1"/>
</dbReference>
<dbReference type="Pfam" id="PF01359">
    <property type="entry name" value="Transposase_1"/>
    <property type="match status" value="1"/>
</dbReference>
<dbReference type="GO" id="GO:0042800">
    <property type="term" value="F:histone H3K4 methyltransferase activity"/>
    <property type="evidence" value="ECO:0007669"/>
    <property type="project" value="TreeGrafter"/>
</dbReference>
<dbReference type="InterPro" id="IPR036397">
    <property type="entry name" value="RNaseH_sf"/>
</dbReference>
<dbReference type="GO" id="GO:0044774">
    <property type="term" value="P:mitotic DNA integrity checkpoint signaling"/>
    <property type="evidence" value="ECO:0007669"/>
    <property type="project" value="TreeGrafter"/>
</dbReference>
<dbReference type="InterPro" id="IPR001888">
    <property type="entry name" value="Transposase_1"/>
</dbReference>
<dbReference type="GO" id="GO:0000793">
    <property type="term" value="C:condensed chromosome"/>
    <property type="evidence" value="ECO:0007669"/>
    <property type="project" value="TreeGrafter"/>
</dbReference>
<gene>
    <name evidence="2" type="primary">LOC115216193</name>
</gene>
<organism evidence="1 2">
    <name type="scientific">Octopus sinensis</name>
    <name type="common">East Asian common octopus</name>
    <dbReference type="NCBI Taxonomy" id="2607531"/>
    <lineage>
        <taxon>Eukaryota</taxon>
        <taxon>Metazoa</taxon>
        <taxon>Spiralia</taxon>
        <taxon>Lophotrochozoa</taxon>
        <taxon>Mollusca</taxon>
        <taxon>Cephalopoda</taxon>
        <taxon>Coleoidea</taxon>
        <taxon>Octopodiformes</taxon>
        <taxon>Octopoda</taxon>
        <taxon>Incirrata</taxon>
        <taxon>Octopodidae</taxon>
        <taxon>Octopus</taxon>
    </lineage>
</organism>
<dbReference type="GO" id="GO:0046975">
    <property type="term" value="F:histone H3K36 methyltransferase activity"/>
    <property type="evidence" value="ECO:0007669"/>
    <property type="project" value="TreeGrafter"/>
</dbReference>
<dbReference type="GO" id="GO:0003697">
    <property type="term" value="F:single-stranded DNA binding"/>
    <property type="evidence" value="ECO:0007669"/>
    <property type="project" value="TreeGrafter"/>
</dbReference>
<dbReference type="GO" id="GO:0000729">
    <property type="term" value="P:DNA double-strand break processing"/>
    <property type="evidence" value="ECO:0007669"/>
    <property type="project" value="TreeGrafter"/>
</dbReference>
<dbReference type="InterPro" id="IPR052709">
    <property type="entry name" value="Transposase-MT_Hybrid"/>
</dbReference>
<dbReference type="RefSeq" id="XP_029641250.1">
    <property type="nucleotide sequence ID" value="XM_029785390.1"/>
</dbReference>
<keyword evidence="1" id="KW-1185">Reference proteome</keyword>
<accession>A0A6P7SSI5</accession>
<proteinExistence type="predicted"/>
<dbReference type="GO" id="GO:0035861">
    <property type="term" value="C:site of double-strand break"/>
    <property type="evidence" value="ECO:0007669"/>
    <property type="project" value="TreeGrafter"/>
</dbReference>
<protein>
    <submittedName>
        <fullName evidence="2">Histone-lysine N-methyltransferase SETMAR-like</fullName>
    </submittedName>
</protein>
<reference evidence="2" key="1">
    <citation type="submission" date="2025-08" db="UniProtKB">
        <authorList>
            <consortium name="RefSeq"/>
        </authorList>
    </citation>
    <scope>IDENTIFICATION</scope>
</reference>
<dbReference type="KEGG" id="osn:115216193"/>
<dbReference type="GO" id="GO:0005634">
    <property type="term" value="C:nucleus"/>
    <property type="evidence" value="ECO:0007669"/>
    <property type="project" value="TreeGrafter"/>
</dbReference>
<dbReference type="GO" id="GO:0015074">
    <property type="term" value="P:DNA integration"/>
    <property type="evidence" value="ECO:0007669"/>
    <property type="project" value="TreeGrafter"/>
</dbReference>
<dbReference type="GO" id="GO:0000014">
    <property type="term" value="F:single-stranded DNA endodeoxyribonuclease activity"/>
    <property type="evidence" value="ECO:0007669"/>
    <property type="project" value="TreeGrafter"/>
</dbReference>
<dbReference type="Gene3D" id="3.30.420.10">
    <property type="entry name" value="Ribonuclease H-like superfamily/Ribonuclease H"/>
    <property type="match status" value="1"/>
</dbReference>
<dbReference type="GO" id="GO:0044547">
    <property type="term" value="F:DNA topoisomerase binding"/>
    <property type="evidence" value="ECO:0007669"/>
    <property type="project" value="TreeGrafter"/>
</dbReference>
<dbReference type="Proteomes" id="UP000515154">
    <property type="component" value="Linkage group LG10"/>
</dbReference>
<dbReference type="GO" id="GO:0003690">
    <property type="term" value="F:double-stranded DNA binding"/>
    <property type="evidence" value="ECO:0007669"/>
    <property type="project" value="TreeGrafter"/>
</dbReference>